<dbReference type="InterPro" id="IPR012349">
    <property type="entry name" value="Split_barrel_FMN-bd"/>
</dbReference>
<dbReference type="Gene3D" id="2.30.110.10">
    <property type="entry name" value="Electron Transport, Fmn-binding Protein, Chain A"/>
    <property type="match status" value="1"/>
</dbReference>
<accession>A0A381XAM1</accession>
<name>A0A381XAM1_9ZZZZ</name>
<reference evidence="1" key="1">
    <citation type="submission" date="2018-05" db="EMBL/GenBank/DDBJ databases">
        <authorList>
            <person name="Lanie J.A."/>
            <person name="Ng W.-L."/>
            <person name="Kazmierczak K.M."/>
            <person name="Andrzejewski T.M."/>
            <person name="Davidsen T.M."/>
            <person name="Wayne K.J."/>
            <person name="Tettelin H."/>
            <person name="Glass J.I."/>
            <person name="Rusch D."/>
            <person name="Podicherti R."/>
            <person name="Tsui H.-C.T."/>
            <person name="Winkler M.E."/>
        </authorList>
    </citation>
    <scope>NUCLEOTIDE SEQUENCE</scope>
</reference>
<proteinExistence type="predicted"/>
<organism evidence="1">
    <name type="scientific">marine metagenome</name>
    <dbReference type="NCBI Taxonomy" id="408172"/>
    <lineage>
        <taxon>unclassified sequences</taxon>
        <taxon>metagenomes</taxon>
        <taxon>ecological metagenomes</taxon>
    </lineage>
</organism>
<dbReference type="AlphaFoldDB" id="A0A381XAM1"/>
<evidence type="ECO:0000313" key="1">
    <source>
        <dbReference type="EMBL" id="SVA61815.1"/>
    </source>
</evidence>
<evidence type="ECO:0008006" key="2">
    <source>
        <dbReference type="Google" id="ProtNLM"/>
    </source>
</evidence>
<dbReference type="EMBL" id="UINC01014501">
    <property type="protein sequence ID" value="SVA61815.1"/>
    <property type="molecule type" value="Genomic_DNA"/>
</dbReference>
<protein>
    <recommendedName>
        <fullName evidence="2">DUF385 domain-containing protein</fullName>
    </recommendedName>
</protein>
<feature type="non-terminal residue" evidence="1">
    <location>
        <position position="128"/>
    </location>
</feature>
<gene>
    <name evidence="1" type="ORF">METZ01_LOCUS114669</name>
</gene>
<sequence>MKAAKTLLIVLLVYVGVVVAFESLLGYFQPAGMGTMVVTTTDAGGAVFERVVARLESDGQLYVAKNHWPRAWYDRALRNPRVQVTIDGIQGAYSAVPVSGAEFDRVNADHALGVVFRVLTGFPTRHIL</sequence>